<proteinExistence type="predicted"/>
<gene>
    <name evidence="1" type="ORF">HO133_003297</name>
</gene>
<sequence length="131" mass="15051">MFNNYDKLAKNDALLHNPAFAMKKKEAFDKFYARFSATIAPLNYSESHKIAALRRLITLKLRSRIAGPQRSPYSEQLKDQLKKEGRCFKCLGYSHRPNQTEAYMASKALSFEEAKAIMAKEKAVEKAMEKQ</sequence>
<dbReference type="Proteomes" id="UP000593566">
    <property type="component" value="Unassembled WGS sequence"/>
</dbReference>
<dbReference type="EMBL" id="JACCJB010000017">
    <property type="protein sequence ID" value="KAF6220166.1"/>
    <property type="molecule type" value="Genomic_DNA"/>
</dbReference>
<keyword evidence="2" id="KW-1185">Reference proteome</keyword>
<dbReference type="AlphaFoldDB" id="A0A8H6CBI4"/>
<comment type="caution">
    <text evidence="1">The sequence shown here is derived from an EMBL/GenBank/DDBJ whole genome shotgun (WGS) entry which is preliminary data.</text>
</comment>
<dbReference type="GeneID" id="59331708"/>
<dbReference type="RefSeq" id="XP_037149601.1">
    <property type="nucleotide sequence ID" value="XM_037294220.1"/>
</dbReference>
<name>A0A8H6CBI4_9LECA</name>
<evidence type="ECO:0000313" key="2">
    <source>
        <dbReference type="Proteomes" id="UP000593566"/>
    </source>
</evidence>
<accession>A0A8H6CBI4</accession>
<evidence type="ECO:0000313" key="1">
    <source>
        <dbReference type="EMBL" id="KAF6220166.1"/>
    </source>
</evidence>
<reference evidence="1 2" key="1">
    <citation type="journal article" date="2020" name="Genomics">
        <title>Complete, high-quality genomes from long-read metagenomic sequencing of two wolf lichen thalli reveals enigmatic genome architecture.</title>
        <authorList>
            <person name="McKenzie S.K."/>
            <person name="Walston R.F."/>
            <person name="Allen J.L."/>
        </authorList>
    </citation>
    <scope>NUCLEOTIDE SEQUENCE [LARGE SCALE GENOMIC DNA]</scope>
    <source>
        <strain evidence="1">WasteWater1</strain>
    </source>
</reference>
<protein>
    <submittedName>
        <fullName evidence="1">Uncharacterized protein</fullName>
    </submittedName>
</protein>
<organism evidence="1 2">
    <name type="scientific">Letharia lupina</name>
    <dbReference type="NCBI Taxonomy" id="560253"/>
    <lineage>
        <taxon>Eukaryota</taxon>
        <taxon>Fungi</taxon>
        <taxon>Dikarya</taxon>
        <taxon>Ascomycota</taxon>
        <taxon>Pezizomycotina</taxon>
        <taxon>Lecanoromycetes</taxon>
        <taxon>OSLEUM clade</taxon>
        <taxon>Lecanoromycetidae</taxon>
        <taxon>Lecanorales</taxon>
        <taxon>Lecanorineae</taxon>
        <taxon>Parmeliaceae</taxon>
        <taxon>Letharia</taxon>
    </lineage>
</organism>